<evidence type="ECO:0000313" key="4">
    <source>
        <dbReference type="EMBL" id="KAK0726000.1"/>
    </source>
</evidence>
<dbReference type="InterPro" id="IPR016181">
    <property type="entry name" value="Acyl_CoA_acyltransferase"/>
</dbReference>
<reference evidence="4" key="1">
    <citation type="submission" date="2023-06" db="EMBL/GenBank/DDBJ databases">
        <title>Genome-scale phylogeny and comparative genomics of the fungal order Sordariales.</title>
        <authorList>
            <consortium name="Lawrence Berkeley National Laboratory"/>
            <person name="Hensen N."/>
            <person name="Bonometti L."/>
            <person name="Westerberg I."/>
            <person name="Brannstrom I.O."/>
            <person name="Guillou S."/>
            <person name="Cros-Aarteil S."/>
            <person name="Calhoun S."/>
            <person name="Haridas S."/>
            <person name="Kuo A."/>
            <person name="Mondo S."/>
            <person name="Pangilinan J."/>
            <person name="Riley R."/>
            <person name="Labutti K."/>
            <person name="Andreopoulos B."/>
            <person name="Lipzen A."/>
            <person name="Chen C."/>
            <person name="Yanf M."/>
            <person name="Daum C."/>
            <person name="Ng V."/>
            <person name="Clum A."/>
            <person name="Steindorff A."/>
            <person name="Ohm R."/>
            <person name="Martin F."/>
            <person name="Silar P."/>
            <person name="Natvig D."/>
            <person name="Lalanne C."/>
            <person name="Gautier V."/>
            <person name="Ament-Velasquez S.L."/>
            <person name="Kruys A."/>
            <person name="Hutchinson M.I."/>
            <person name="Powell A.J."/>
            <person name="Barry K."/>
            <person name="Miller A.N."/>
            <person name="Grigoriev I.V."/>
            <person name="Debuchy R."/>
            <person name="Gladieux P."/>
            <person name="Thoren M.H."/>
            <person name="Johannesson H."/>
        </authorList>
    </citation>
    <scope>NUCLEOTIDE SEQUENCE</scope>
    <source>
        <strain evidence="4">SMH4607-1</strain>
    </source>
</reference>
<sequence>MTQSPGTAGVDDVSLRLGTVDDVSAVLRLMDIATQWLVQQGCDGQWGTGTHSDRPDRIKQATEFAESGGLWVAVTNDSQKAVIGAVCVGDAFPYVTPATEPELYIKLLLTDRSYKGRGLGALLLEKARALAREAGVAVMRVDCYRGPDERLVRYYESQGFQRVEAFMVKGEWPAQLLMQRLDVDE</sequence>
<dbReference type="PANTHER" id="PTHR43877:SF2">
    <property type="entry name" value="AMINOALKYLPHOSPHONATE N-ACETYLTRANSFERASE-RELATED"/>
    <property type="match status" value="1"/>
</dbReference>
<dbReference type="PROSITE" id="PS51186">
    <property type="entry name" value="GNAT"/>
    <property type="match status" value="1"/>
</dbReference>
<keyword evidence="1" id="KW-0808">Transferase</keyword>
<evidence type="ECO:0000259" key="3">
    <source>
        <dbReference type="PROSITE" id="PS51186"/>
    </source>
</evidence>
<dbReference type="GO" id="GO:0016747">
    <property type="term" value="F:acyltransferase activity, transferring groups other than amino-acyl groups"/>
    <property type="evidence" value="ECO:0007669"/>
    <property type="project" value="InterPro"/>
</dbReference>
<dbReference type="InterPro" id="IPR050832">
    <property type="entry name" value="Bact_Acetyltransf"/>
</dbReference>
<dbReference type="InterPro" id="IPR000182">
    <property type="entry name" value="GNAT_dom"/>
</dbReference>
<dbReference type="PANTHER" id="PTHR43877">
    <property type="entry name" value="AMINOALKYLPHOSPHONATE N-ACETYLTRANSFERASE-RELATED-RELATED"/>
    <property type="match status" value="1"/>
</dbReference>
<evidence type="ECO:0000313" key="5">
    <source>
        <dbReference type="Proteomes" id="UP001172102"/>
    </source>
</evidence>
<dbReference type="AlphaFoldDB" id="A0AA40B1T8"/>
<dbReference type="Proteomes" id="UP001172102">
    <property type="component" value="Unassembled WGS sequence"/>
</dbReference>
<dbReference type="Gene3D" id="3.40.630.30">
    <property type="match status" value="1"/>
</dbReference>
<dbReference type="SUPFAM" id="SSF55729">
    <property type="entry name" value="Acyl-CoA N-acyltransferases (Nat)"/>
    <property type="match status" value="1"/>
</dbReference>
<dbReference type="EMBL" id="JAUKUA010000002">
    <property type="protein sequence ID" value="KAK0726000.1"/>
    <property type="molecule type" value="Genomic_DNA"/>
</dbReference>
<accession>A0AA40B1T8</accession>
<proteinExistence type="predicted"/>
<feature type="domain" description="N-acetyltransferase" evidence="3">
    <location>
        <begin position="13"/>
        <end position="182"/>
    </location>
</feature>
<gene>
    <name evidence="4" type="ORF">B0H67DRAFT_481352</name>
</gene>
<comment type="caution">
    <text evidence="4">The sequence shown here is derived from an EMBL/GenBank/DDBJ whole genome shotgun (WGS) entry which is preliminary data.</text>
</comment>
<keyword evidence="5" id="KW-1185">Reference proteome</keyword>
<protein>
    <submittedName>
        <fullName evidence="4">Acyl-CoA N-acyltransferase</fullName>
    </submittedName>
</protein>
<evidence type="ECO:0000256" key="1">
    <source>
        <dbReference type="ARBA" id="ARBA00022679"/>
    </source>
</evidence>
<name>A0AA40B1T8_9PEZI</name>
<keyword evidence="2" id="KW-0012">Acyltransferase</keyword>
<dbReference type="Pfam" id="PF00583">
    <property type="entry name" value="Acetyltransf_1"/>
    <property type="match status" value="1"/>
</dbReference>
<organism evidence="4 5">
    <name type="scientific">Lasiosphaeris hirsuta</name>
    <dbReference type="NCBI Taxonomy" id="260670"/>
    <lineage>
        <taxon>Eukaryota</taxon>
        <taxon>Fungi</taxon>
        <taxon>Dikarya</taxon>
        <taxon>Ascomycota</taxon>
        <taxon>Pezizomycotina</taxon>
        <taxon>Sordariomycetes</taxon>
        <taxon>Sordariomycetidae</taxon>
        <taxon>Sordariales</taxon>
        <taxon>Lasiosphaeriaceae</taxon>
        <taxon>Lasiosphaeris</taxon>
    </lineage>
</organism>
<dbReference type="CDD" id="cd04301">
    <property type="entry name" value="NAT_SF"/>
    <property type="match status" value="1"/>
</dbReference>
<evidence type="ECO:0000256" key="2">
    <source>
        <dbReference type="ARBA" id="ARBA00023315"/>
    </source>
</evidence>